<feature type="compositionally biased region" description="Low complexity" evidence="1">
    <location>
        <begin position="456"/>
        <end position="466"/>
    </location>
</feature>
<reference evidence="2 3" key="1">
    <citation type="journal article" date="2020" name="Fungal Divers.">
        <title>Resolving the Mortierellaceae phylogeny through synthesis of multi-gene phylogenetics and phylogenomics.</title>
        <authorList>
            <person name="Vandepol N."/>
            <person name="Liber J."/>
            <person name="Desiro A."/>
            <person name="Na H."/>
            <person name="Kennedy M."/>
            <person name="Barry K."/>
            <person name="Grigoriev I.V."/>
            <person name="Miller A.N."/>
            <person name="O'Donnell K."/>
            <person name="Stajich J.E."/>
            <person name="Bonito G."/>
        </authorList>
    </citation>
    <scope>NUCLEOTIDE SEQUENCE [LARGE SCALE GENOMIC DNA]</scope>
    <source>
        <strain evidence="2 3">AD045</strain>
    </source>
</reference>
<feature type="non-terminal residue" evidence="2">
    <location>
        <position position="1"/>
    </location>
</feature>
<comment type="caution">
    <text evidence="2">The sequence shown here is derived from an EMBL/GenBank/DDBJ whole genome shotgun (WGS) entry which is preliminary data.</text>
</comment>
<evidence type="ECO:0000313" key="3">
    <source>
        <dbReference type="Proteomes" id="UP001194696"/>
    </source>
</evidence>
<organism evidence="2 3">
    <name type="scientific">Linnemannia gamsii</name>
    <dbReference type="NCBI Taxonomy" id="64522"/>
    <lineage>
        <taxon>Eukaryota</taxon>
        <taxon>Fungi</taxon>
        <taxon>Fungi incertae sedis</taxon>
        <taxon>Mucoromycota</taxon>
        <taxon>Mortierellomycotina</taxon>
        <taxon>Mortierellomycetes</taxon>
        <taxon>Mortierellales</taxon>
        <taxon>Mortierellaceae</taxon>
        <taxon>Linnemannia</taxon>
    </lineage>
</organism>
<proteinExistence type="predicted"/>
<dbReference type="EMBL" id="JAAAIM010000123">
    <property type="protein sequence ID" value="KAG0294316.1"/>
    <property type="molecule type" value="Genomic_DNA"/>
</dbReference>
<feature type="compositionally biased region" description="Polar residues" evidence="1">
    <location>
        <begin position="382"/>
        <end position="395"/>
    </location>
</feature>
<feature type="compositionally biased region" description="Low complexity" evidence="1">
    <location>
        <begin position="316"/>
        <end position="331"/>
    </location>
</feature>
<feature type="region of interest" description="Disordered" evidence="1">
    <location>
        <begin position="434"/>
        <end position="488"/>
    </location>
</feature>
<keyword evidence="3" id="KW-1185">Reference proteome</keyword>
<feature type="compositionally biased region" description="Polar residues" evidence="1">
    <location>
        <begin position="200"/>
        <end position="228"/>
    </location>
</feature>
<feature type="compositionally biased region" description="Polar residues" evidence="1">
    <location>
        <begin position="292"/>
        <end position="302"/>
    </location>
</feature>
<evidence type="ECO:0000256" key="1">
    <source>
        <dbReference type="SAM" id="MobiDB-lite"/>
    </source>
</evidence>
<feature type="region of interest" description="Disordered" evidence="1">
    <location>
        <begin position="1"/>
        <end position="74"/>
    </location>
</feature>
<gene>
    <name evidence="2" type="ORF">BGZ96_001389</name>
</gene>
<name>A0ABQ7KAE8_9FUNG</name>
<feature type="region of interest" description="Disordered" evidence="1">
    <location>
        <begin position="282"/>
        <end position="415"/>
    </location>
</feature>
<sequence length="488" mass="50477">ADTDTLREAHEHQRRMQQRLQEQQSSVPESPVLAKKTGLSMLKPAATGAATTGLVKSRPIARSTSASALPPSTMMSLNAGSTSAVTGYSTPGSTGGSVGTDTGYSSPYFAGSAASSPFLTAIDHHHHHNTHSSGPAQLRSTTHSPALFSKFYDVEHRLPWLSLPGTVGSPALSANGGGGGAEGPTSMFVRRRSDVGLPSSGRSTPSGHDLGSSSLSALQSHQDGSQQEASSPQPPQPQPQAHSHHHHHHAQHLLGPQELAALSRHNSPMPLNEALPHYLRKKSVDSSHSMERSFSSPGTNSFHPPPHTGSHFILPLGGSSTTTNSGVLSNGGSVGQSPSHQLFSFPGSTSHPTTTASSNRPEMERASSAGVLPMMHRPTPQPQKQTHSHSGTTNNSGPGSTSIASSGGITAPSTLATGTAGSAAASFFRTLTPGVNQPHHHHHGVGFGSITGLDASSSPSGTTTPSKLFGHHVNSSDRDLPSNKEVHA</sequence>
<dbReference type="Proteomes" id="UP001194696">
    <property type="component" value="Unassembled WGS sequence"/>
</dbReference>
<feature type="compositionally biased region" description="Basic residues" evidence="1">
    <location>
        <begin position="242"/>
        <end position="251"/>
    </location>
</feature>
<evidence type="ECO:0000313" key="2">
    <source>
        <dbReference type="EMBL" id="KAG0294316.1"/>
    </source>
</evidence>
<accession>A0ABQ7KAE8</accession>
<feature type="compositionally biased region" description="Polar residues" evidence="1">
    <location>
        <begin position="336"/>
        <end position="360"/>
    </location>
</feature>
<feature type="compositionally biased region" description="Basic and acidic residues" evidence="1">
    <location>
        <begin position="474"/>
        <end position="488"/>
    </location>
</feature>
<feature type="compositionally biased region" description="Basic and acidic residues" evidence="1">
    <location>
        <begin position="1"/>
        <end position="11"/>
    </location>
</feature>
<feature type="region of interest" description="Disordered" evidence="1">
    <location>
        <begin position="194"/>
        <end position="252"/>
    </location>
</feature>
<feature type="compositionally biased region" description="Basic and acidic residues" evidence="1">
    <location>
        <begin position="282"/>
        <end position="291"/>
    </location>
</feature>
<protein>
    <submittedName>
        <fullName evidence="2">Uncharacterized protein</fullName>
    </submittedName>
</protein>
<feature type="compositionally biased region" description="Low complexity" evidence="1">
    <location>
        <begin position="396"/>
        <end position="415"/>
    </location>
</feature>